<keyword evidence="5" id="KW-0378">Hydrolase</keyword>
<dbReference type="PANTHER" id="PTHR46471">
    <property type="entry name" value="CHITIN DEACETYLASE"/>
    <property type="match status" value="1"/>
</dbReference>
<reference evidence="11" key="1">
    <citation type="journal article" date="2020" name="Stud. Mycol.">
        <title>101 Dothideomycetes genomes: a test case for predicting lifestyles and emergence of pathogens.</title>
        <authorList>
            <person name="Haridas S."/>
            <person name="Albert R."/>
            <person name="Binder M."/>
            <person name="Bloem J."/>
            <person name="Labutti K."/>
            <person name="Salamov A."/>
            <person name="Andreopoulos B."/>
            <person name="Baker S."/>
            <person name="Barry K."/>
            <person name="Bills G."/>
            <person name="Bluhm B."/>
            <person name="Cannon C."/>
            <person name="Castanera R."/>
            <person name="Culley D."/>
            <person name="Daum C."/>
            <person name="Ezra D."/>
            <person name="Gonzalez J."/>
            <person name="Henrissat B."/>
            <person name="Kuo A."/>
            <person name="Liang C."/>
            <person name="Lipzen A."/>
            <person name="Lutzoni F."/>
            <person name="Magnuson J."/>
            <person name="Mondo S."/>
            <person name="Nolan M."/>
            <person name="Ohm R."/>
            <person name="Pangilinan J."/>
            <person name="Park H.-J."/>
            <person name="Ramirez L."/>
            <person name="Alfaro M."/>
            <person name="Sun H."/>
            <person name="Tritt A."/>
            <person name="Yoshinaga Y."/>
            <person name="Zwiers L.-H."/>
            <person name="Turgeon B."/>
            <person name="Goodwin S."/>
            <person name="Spatafora J."/>
            <person name="Crous P."/>
            <person name="Grigoriev I."/>
        </authorList>
    </citation>
    <scope>NUCLEOTIDE SEQUENCE</scope>
    <source>
        <strain evidence="11">CBS 109.77</strain>
    </source>
</reference>
<dbReference type="SMART" id="SM00270">
    <property type="entry name" value="ChtBD1"/>
    <property type="match status" value="3"/>
</dbReference>
<keyword evidence="8" id="KW-1015">Disulfide bond</keyword>
<dbReference type="EMBL" id="MU001931">
    <property type="protein sequence ID" value="KAF2793366.1"/>
    <property type="molecule type" value="Genomic_DNA"/>
</dbReference>
<sequence>MHSAVFFAIAALPLINALSISKTGQCGAQNGLTCTGSTFGSCCSQYHYCGSTSAYCGTGCQSRYGNCGSSTPATPAKISTDATCGGTKGFTCLKSAFGNCCSQYGYCGKTNAYCGTGCNAKFGTCNGSPAVSTTARCGKGFTAFTCTGSKYGDCCSQYSYCGSSDDYCGTGCQAGFGKC</sequence>
<proteinExistence type="predicted"/>
<feature type="disulfide bond" evidence="8">
    <location>
        <begin position="100"/>
        <end position="114"/>
    </location>
</feature>
<keyword evidence="7" id="KW-0170">Cobalt</keyword>
<dbReference type="AlphaFoldDB" id="A0A6A6XAD5"/>
<dbReference type="InterPro" id="IPR036861">
    <property type="entry name" value="Endochitinase-like_sf"/>
</dbReference>
<evidence type="ECO:0000256" key="9">
    <source>
        <dbReference type="SAM" id="SignalP"/>
    </source>
</evidence>
<evidence type="ECO:0000256" key="2">
    <source>
        <dbReference type="ARBA" id="ARBA00022669"/>
    </source>
</evidence>
<comment type="caution">
    <text evidence="8">Lacks conserved residue(s) required for the propagation of feature annotation.</text>
</comment>
<dbReference type="Proteomes" id="UP000799757">
    <property type="component" value="Unassembled WGS sequence"/>
</dbReference>
<dbReference type="OrthoDB" id="1193027at2759"/>
<dbReference type="PROSITE" id="PS50941">
    <property type="entry name" value="CHIT_BIND_I_2"/>
    <property type="match status" value="3"/>
</dbReference>
<dbReference type="GO" id="GO:0008061">
    <property type="term" value="F:chitin binding"/>
    <property type="evidence" value="ECO:0007669"/>
    <property type="project" value="UniProtKB-UniRule"/>
</dbReference>
<comment type="cofactor">
    <cofactor evidence="1">
        <name>Co(2+)</name>
        <dbReference type="ChEBI" id="CHEBI:48828"/>
    </cofactor>
</comment>
<feature type="domain" description="Chitin-binding type-1" evidence="10">
    <location>
        <begin position="81"/>
        <end position="127"/>
    </location>
</feature>
<feature type="disulfide bond" evidence="8">
    <location>
        <begin position="42"/>
        <end position="56"/>
    </location>
</feature>
<evidence type="ECO:0000256" key="3">
    <source>
        <dbReference type="ARBA" id="ARBA00022723"/>
    </source>
</evidence>
<keyword evidence="4 9" id="KW-0732">Signal</keyword>
<evidence type="ECO:0000256" key="6">
    <source>
        <dbReference type="ARBA" id="ARBA00023277"/>
    </source>
</evidence>
<dbReference type="GO" id="GO:0016787">
    <property type="term" value="F:hydrolase activity"/>
    <property type="evidence" value="ECO:0007669"/>
    <property type="project" value="UniProtKB-KW"/>
</dbReference>
<feature type="domain" description="Chitin-binding type-1" evidence="10">
    <location>
        <begin position="23"/>
        <end position="69"/>
    </location>
</feature>
<feature type="disulfide bond" evidence="8">
    <location>
        <begin position="154"/>
        <end position="168"/>
    </location>
</feature>
<keyword evidence="2 8" id="KW-0147">Chitin-binding</keyword>
<evidence type="ECO:0000313" key="12">
    <source>
        <dbReference type="Proteomes" id="UP000799757"/>
    </source>
</evidence>
<protein>
    <submittedName>
        <fullName evidence="11">Carbohydrate-binding module family 18 protein</fullName>
    </submittedName>
</protein>
<evidence type="ECO:0000256" key="5">
    <source>
        <dbReference type="ARBA" id="ARBA00022801"/>
    </source>
</evidence>
<dbReference type="PANTHER" id="PTHR46471:SF2">
    <property type="entry name" value="CHITIN DEACETYLASE-RELATED"/>
    <property type="match status" value="1"/>
</dbReference>
<gene>
    <name evidence="11" type="ORF">K505DRAFT_244553</name>
</gene>
<evidence type="ECO:0000256" key="8">
    <source>
        <dbReference type="PROSITE-ProRule" id="PRU00261"/>
    </source>
</evidence>
<feature type="non-terminal residue" evidence="11">
    <location>
        <position position="179"/>
    </location>
</feature>
<accession>A0A6A6XAD5</accession>
<evidence type="ECO:0000259" key="10">
    <source>
        <dbReference type="PROSITE" id="PS50941"/>
    </source>
</evidence>
<feature type="domain" description="Chitin-binding type-1" evidence="10">
    <location>
        <begin position="134"/>
        <end position="179"/>
    </location>
</feature>
<feature type="signal peptide" evidence="9">
    <location>
        <begin position="1"/>
        <end position="17"/>
    </location>
</feature>
<feature type="chain" id="PRO_5025388912" evidence="9">
    <location>
        <begin position="18"/>
        <end position="179"/>
    </location>
</feature>
<dbReference type="Gene3D" id="3.30.60.10">
    <property type="entry name" value="Endochitinase-like"/>
    <property type="match status" value="3"/>
</dbReference>
<evidence type="ECO:0000313" key="11">
    <source>
        <dbReference type="EMBL" id="KAF2793366.1"/>
    </source>
</evidence>
<organism evidence="11 12">
    <name type="scientific">Melanomma pulvis-pyrius CBS 109.77</name>
    <dbReference type="NCBI Taxonomy" id="1314802"/>
    <lineage>
        <taxon>Eukaryota</taxon>
        <taxon>Fungi</taxon>
        <taxon>Dikarya</taxon>
        <taxon>Ascomycota</taxon>
        <taxon>Pezizomycotina</taxon>
        <taxon>Dothideomycetes</taxon>
        <taxon>Pleosporomycetidae</taxon>
        <taxon>Pleosporales</taxon>
        <taxon>Melanommataceae</taxon>
        <taxon>Melanomma</taxon>
    </lineage>
</organism>
<dbReference type="SUPFAM" id="SSF57016">
    <property type="entry name" value="Plant lectins/antimicrobial peptides"/>
    <property type="match status" value="3"/>
</dbReference>
<dbReference type="Pfam" id="PF00187">
    <property type="entry name" value="Chitin_bind_1"/>
    <property type="match status" value="1"/>
</dbReference>
<keyword evidence="6" id="KW-0119">Carbohydrate metabolism</keyword>
<evidence type="ECO:0000256" key="7">
    <source>
        <dbReference type="ARBA" id="ARBA00023285"/>
    </source>
</evidence>
<evidence type="ECO:0000256" key="1">
    <source>
        <dbReference type="ARBA" id="ARBA00001941"/>
    </source>
</evidence>
<name>A0A6A6XAD5_9PLEO</name>
<evidence type="ECO:0000256" key="4">
    <source>
        <dbReference type="ARBA" id="ARBA00022729"/>
    </source>
</evidence>
<keyword evidence="12" id="KW-1185">Reference proteome</keyword>
<dbReference type="GO" id="GO:0046872">
    <property type="term" value="F:metal ion binding"/>
    <property type="evidence" value="ECO:0007669"/>
    <property type="project" value="UniProtKB-KW"/>
</dbReference>
<keyword evidence="3" id="KW-0479">Metal-binding</keyword>
<dbReference type="InterPro" id="IPR001002">
    <property type="entry name" value="Chitin-bd_1"/>
</dbReference>